<reference evidence="4 5" key="2">
    <citation type="journal article" date="2010" name="Stand. Genomic Sci.">
        <title>Complete genome sequence of Desulfohalobium retbaense type strain (HR(100)).</title>
        <authorList>
            <person name="Spring S."/>
            <person name="Nolan M."/>
            <person name="Lapidus A."/>
            <person name="Glavina Del Rio T."/>
            <person name="Copeland A."/>
            <person name="Tice H."/>
            <person name="Cheng J.F."/>
            <person name="Lucas S."/>
            <person name="Land M."/>
            <person name="Chen F."/>
            <person name="Bruce D."/>
            <person name="Goodwin L."/>
            <person name="Pitluck S."/>
            <person name="Ivanova N."/>
            <person name="Mavromatis K."/>
            <person name="Mikhailova N."/>
            <person name="Pati A."/>
            <person name="Chen A."/>
            <person name="Palaniappan K."/>
            <person name="Hauser L."/>
            <person name="Chang Y.J."/>
            <person name="Jeffries C.D."/>
            <person name="Munk C."/>
            <person name="Kiss H."/>
            <person name="Chain P."/>
            <person name="Han C."/>
            <person name="Brettin T."/>
            <person name="Detter J.C."/>
            <person name="Schuler E."/>
            <person name="Goker M."/>
            <person name="Rohde M."/>
            <person name="Bristow J."/>
            <person name="Eisen J.A."/>
            <person name="Markowitz V."/>
            <person name="Hugenholtz P."/>
            <person name="Kyrpides N.C."/>
            <person name="Klenk H.P."/>
        </authorList>
    </citation>
    <scope>NUCLEOTIDE SEQUENCE [LARGE SCALE GENOMIC DNA]</scope>
    <source>
        <strain evidence="5">ATCC 49802 / DSM 20745 / S 6022</strain>
    </source>
</reference>
<dbReference type="Gene3D" id="2.40.260.10">
    <property type="entry name" value="Sortase"/>
    <property type="match status" value="1"/>
</dbReference>
<dbReference type="eggNOG" id="COG3764">
    <property type="taxonomic scope" value="Bacteria"/>
</dbReference>
<dbReference type="KEGG" id="sti:Sthe_0134"/>
<feature type="transmembrane region" description="Helical" evidence="3">
    <location>
        <begin position="20"/>
        <end position="40"/>
    </location>
</feature>
<sequence>MTQAPEERTRNGDTLARTLLRRALFGIGCVALAAAIWTLVEPTAAPGATQTPEADVTGAVASQSGSTDPEPANRARTDLPATADGASPVDPEARRAAPTHLSIPSAAIDVGIVPVTSHVITIDGQPVLEWEVAEYAAGYHDTSARPGEPGNIVIAGHSDWKGTVFGTLDQVALGDPVLIRTEDGTVHRYRVTEIHYRKERGASLAERLAAGAFIGPTEDERVTLVSCWPPLVNDHRLIVVAHPEETAMTP</sequence>
<protein>
    <submittedName>
        <fullName evidence="4">Peptidase C60 sortase A and B</fullName>
    </submittedName>
</protein>
<dbReference type="SUPFAM" id="SSF63817">
    <property type="entry name" value="Sortase"/>
    <property type="match status" value="1"/>
</dbReference>
<dbReference type="EMBL" id="CP001823">
    <property type="protein sequence ID" value="ACZ37573.1"/>
    <property type="molecule type" value="Genomic_DNA"/>
</dbReference>
<dbReference type="Proteomes" id="UP000002027">
    <property type="component" value="Chromosome 1"/>
</dbReference>
<feature type="region of interest" description="Disordered" evidence="2">
    <location>
        <begin position="48"/>
        <end position="97"/>
    </location>
</feature>
<organism evidence="4 5">
    <name type="scientific">Sphaerobacter thermophilus (strain ATCC 49802 / DSM 20745 / KCCM 41009 / NCIMB 13125 / S 6022)</name>
    <dbReference type="NCBI Taxonomy" id="479434"/>
    <lineage>
        <taxon>Bacteria</taxon>
        <taxon>Pseudomonadati</taxon>
        <taxon>Thermomicrobiota</taxon>
        <taxon>Thermomicrobia</taxon>
        <taxon>Sphaerobacterales</taxon>
        <taxon>Sphaerobacterineae</taxon>
        <taxon>Sphaerobacteraceae</taxon>
        <taxon>Sphaerobacter</taxon>
    </lineage>
</organism>
<keyword evidence="3" id="KW-0812">Transmembrane</keyword>
<name>D1C635_SPHTD</name>
<dbReference type="CDD" id="cd00004">
    <property type="entry name" value="Sortase"/>
    <property type="match status" value="1"/>
</dbReference>
<dbReference type="InParanoid" id="D1C635"/>
<dbReference type="HOGENOM" id="CLU_1110841_0_0_0"/>
<gene>
    <name evidence="4" type="ordered locus">Sthe_0134</name>
</gene>
<dbReference type="OrthoDB" id="162896at2"/>
<dbReference type="GO" id="GO:0016787">
    <property type="term" value="F:hydrolase activity"/>
    <property type="evidence" value="ECO:0007669"/>
    <property type="project" value="UniProtKB-KW"/>
</dbReference>
<dbReference type="STRING" id="479434.Sthe_0134"/>
<accession>D1C635</accession>
<dbReference type="InterPro" id="IPR023365">
    <property type="entry name" value="Sortase_dom-sf"/>
</dbReference>
<keyword evidence="3" id="KW-1133">Transmembrane helix</keyword>
<evidence type="ECO:0000313" key="4">
    <source>
        <dbReference type="EMBL" id="ACZ37573.1"/>
    </source>
</evidence>
<evidence type="ECO:0000256" key="3">
    <source>
        <dbReference type="SAM" id="Phobius"/>
    </source>
</evidence>
<evidence type="ECO:0000256" key="2">
    <source>
        <dbReference type="SAM" id="MobiDB-lite"/>
    </source>
</evidence>
<evidence type="ECO:0000256" key="1">
    <source>
        <dbReference type="ARBA" id="ARBA00022801"/>
    </source>
</evidence>
<dbReference type="FunCoup" id="D1C635">
    <property type="interactions" value="23"/>
</dbReference>
<dbReference type="Pfam" id="PF04203">
    <property type="entry name" value="Sortase"/>
    <property type="match status" value="1"/>
</dbReference>
<evidence type="ECO:0000313" key="5">
    <source>
        <dbReference type="Proteomes" id="UP000002027"/>
    </source>
</evidence>
<keyword evidence="3" id="KW-0472">Membrane</keyword>
<dbReference type="AlphaFoldDB" id="D1C635"/>
<dbReference type="RefSeq" id="WP_012870621.1">
    <property type="nucleotide sequence ID" value="NC_013523.1"/>
</dbReference>
<reference evidence="5" key="1">
    <citation type="submission" date="2009-11" db="EMBL/GenBank/DDBJ databases">
        <title>The complete chromosome 1 of Sphaerobacter thermophilus DSM 20745.</title>
        <authorList>
            <person name="Lucas S."/>
            <person name="Copeland A."/>
            <person name="Lapidus A."/>
            <person name="Glavina del Rio T."/>
            <person name="Dalin E."/>
            <person name="Tice H."/>
            <person name="Bruce D."/>
            <person name="Goodwin L."/>
            <person name="Pitluck S."/>
            <person name="Kyrpides N."/>
            <person name="Mavromatis K."/>
            <person name="Ivanova N."/>
            <person name="Mikhailova N."/>
            <person name="LaButti K.M."/>
            <person name="Clum A."/>
            <person name="Sun H.I."/>
            <person name="Brettin T."/>
            <person name="Detter J.C."/>
            <person name="Han C."/>
            <person name="Larimer F."/>
            <person name="Land M."/>
            <person name="Hauser L."/>
            <person name="Markowitz V."/>
            <person name="Cheng J.F."/>
            <person name="Hugenholtz P."/>
            <person name="Woyke T."/>
            <person name="Wu D."/>
            <person name="Steenblock K."/>
            <person name="Schneider S."/>
            <person name="Pukall R."/>
            <person name="Goeker M."/>
            <person name="Klenk H.P."/>
            <person name="Eisen J.A."/>
        </authorList>
    </citation>
    <scope>NUCLEOTIDE SEQUENCE [LARGE SCALE GENOMIC DNA]</scope>
    <source>
        <strain evidence="5">ATCC 49802 / DSM 20745 / S 6022</strain>
    </source>
</reference>
<proteinExistence type="predicted"/>
<keyword evidence="1" id="KW-0378">Hydrolase</keyword>
<dbReference type="InterPro" id="IPR005754">
    <property type="entry name" value="Sortase"/>
</dbReference>
<keyword evidence="5" id="KW-1185">Reference proteome</keyword>